<comment type="similarity">
    <text evidence="2">Belongs to the zinc-containing alcohol dehydrogenase family.</text>
</comment>
<comment type="cofactor">
    <cofactor evidence="1">
        <name>Zn(2+)</name>
        <dbReference type="ChEBI" id="CHEBI:29105"/>
    </cofactor>
</comment>
<comment type="caution">
    <text evidence="8">The sequence shown here is derived from an EMBL/GenBank/DDBJ whole genome shotgun (WGS) entry which is preliminary data.</text>
</comment>
<feature type="domain" description="Alcohol dehydrogenase-like C-terminal" evidence="6">
    <location>
        <begin position="245"/>
        <end position="320"/>
    </location>
</feature>
<dbReference type="RefSeq" id="WP_379286839.1">
    <property type="nucleotide sequence ID" value="NZ_JBHTIU010000022.1"/>
</dbReference>
<accession>A0ABW3D918</accession>
<organism evidence="8 9">
    <name type="scientific">Paenibacillus residui</name>
    <dbReference type="NCBI Taxonomy" id="629724"/>
    <lineage>
        <taxon>Bacteria</taxon>
        <taxon>Bacillati</taxon>
        <taxon>Bacillota</taxon>
        <taxon>Bacilli</taxon>
        <taxon>Bacillales</taxon>
        <taxon>Paenibacillaceae</taxon>
        <taxon>Paenibacillus</taxon>
    </lineage>
</organism>
<dbReference type="SUPFAM" id="SSF51735">
    <property type="entry name" value="NAD(P)-binding Rossmann-fold domains"/>
    <property type="match status" value="1"/>
</dbReference>
<evidence type="ECO:0000313" key="8">
    <source>
        <dbReference type="EMBL" id="MFD0868744.1"/>
    </source>
</evidence>
<evidence type="ECO:0000256" key="5">
    <source>
        <dbReference type="ARBA" id="ARBA00023002"/>
    </source>
</evidence>
<dbReference type="EMBL" id="JBHTIU010000022">
    <property type="protein sequence ID" value="MFD0868744.1"/>
    <property type="molecule type" value="Genomic_DNA"/>
</dbReference>
<evidence type="ECO:0000256" key="2">
    <source>
        <dbReference type="ARBA" id="ARBA00008072"/>
    </source>
</evidence>
<proteinExistence type="inferred from homology"/>
<dbReference type="Gene3D" id="3.90.180.10">
    <property type="entry name" value="Medium-chain alcohol dehydrogenases, catalytic domain"/>
    <property type="match status" value="1"/>
</dbReference>
<keyword evidence="9" id="KW-1185">Reference proteome</keyword>
<evidence type="ECO:0000256" key="3">
    <source>
        <dbReference type="ARBA" id="ARBA00022723"/>
    </source>
</evidence>
<evidence type="ECO:0000313" key="9">
    <source>
        <dbReference type="Proteomes" id="UP001597120"/>
    </source>
</evidence>
<keyword evidence="3" id="KW-0479">Metal-binding</keyword>
<evidence type="ECO:0000256" key="1">
    <source>
        <dbReference type="ARBA" id="ARBA00001947"/>
    </source>
</evidence>
<dbReference type="InterPro" id="IPR013149">
    <property type="entry name" value="ADH-like_C"/>
</dbReference>
<dbReference type="PANTHER" id="PTHR43350">
    <property type="entry name" value="NAD-DEPENDENT ALCOHOL DEHYDROGENASE"/>
    <property type="match status" value="1"/>
</dbReference>
<feature type="domain" description="Alcohol dehydrogenase-like N-terminal" evidence="7">
    <location>
        <begin position="36"/>
        <end position="156"/>
    </location>
</feature>
<dbReference type="Proteomes" id="UP001597120">
    <property type="component" value="Unassembled WGS sequence"/>
</dbReference>
<evidence type="ECO:0000256" key="4">
    <source>
        <dbReference type="ARBA" id="ARBA00022833"/>
    </source>
</evidence>
<dbReference type="Pfam" id="PF00107">
    <property type="entry name" value="ADH_zinc_N"/>
    <property type="match status" value="1"/>
</dbReference>
<dbReference type="PANTHER" id="PTHR43350:SF19">
    <property type="entry name" value="D-GULOSIDE 3-DEHYDROGENASE"/>
    <property type="match status" value="1"/>
</dbReference>
<protein>
    <submittedName>
        <fullName evidence="8">Alcohol dehydrogenase catalytic domain-containing protein</fullName>
    </submittedName>
</protein>
<dbReference type="InterPro" id="IPR011032">
    <property type="entry name" value="GroES-like_sf"/>
</dbReference>
<dbReference type="Pfam" id="PF08240">
    <property type="entry name" value="ADH_N"/>
    <property type="match status" value="1"/>
</dbReference>
<sequence>MIVLITENKDEVCSRAYRLIRPGHMEETFLETPIPEGHVVIEPTLASICHADLRYYTGQRRPEALAKKLPMALLHEGVGRVVHSTVPELQTGERVVIVPNIPGYMQDGITPEECCPVCKDGPGGNYCSRGYFLGSGIDGIAQNRLVIPASCAIPIPSDLPDEIAVLSELCSVSYQALQRVRDRWGRARAAVFGDGPVGYLTASMIHHLFGLDKDRLKVFGADPNKIDKFHFADCAMVQEYDFAAAETVDIAVECTGGRFSESAVNQAIDILNPGGILILMGVTEERVPINTRDVLEKGLTLIGSSRSYAPDYYQVLEAMKDPSYQQTLRQILPEEWTRISKLEDYIEAMNDAAEHRGWKKTVLAFQW</sequence>
<gene>
    <name evidence="8" type="ORF">ACFQ03_06245</name>
</gene>
<dbReference type="Gene3D" id="3.40.50.720">
    <property type="entry name" value="NAD(P)-binding Rossmann-like Domain"/>
    <property type="match status" value="1"/>
</dbReference>
<keyword evidence="5" id="KW-0560">Oxidoreductase</keyword>
<dbReference type="InterPro" id="IPR013154">
    <property type="entry name" value="ADH-like_N"/>
</dbReference>
<name>A0ABW3D918_9BACL</name>
<keyword evidence="4" id="KW-0862">Zinc</keyword>
<dbReference type="SUPFAM" id="SSF50129">
    <property type="entry name" value="GroES-like"/>
    <property type="match status" value="1"/>
</dbReference>
<evidence type="ECO:0000259" key="6">
    <source>
        <dbReference type="Pfam" id="PF00107"/>
    </source>
</evidence>
<dbReference type="InterPro" id="IPR036291">
    <property type="entry name" value="NAD(P)-bd_dom_sf"/>
</dbReference>
<evidence type="ECO:0000259" key="7">
    <source>
        <dbReference type="Pfam" id="PF08240"/>
    </source>
</evidence>
<reference evidence="9" key="1">
    <citation type="journal article" date="2019" name="Int. J. Syst. Evol. Microbiol.">
        <title>The Global Catalogue of Microorganisms (GCM) 10K type strain sequencing project: providing services to taxonomists for standard genome sequencing and annotation.</title>
        <authorList>
            <consortium name="The Broad Institute Genomics Platform"/>
            <consortium name="The Broad Institute Genome Sequencing Center for Infectious Disease"/>
            <person name="Wu L."/>
            <person name="Ma J."/>
        </authorList>
    </citation>
    <scope>NUCLEOTIDE SEQUENCE [LARGE SCALE GENOMIC DNA]</scope>
    <source>
        <strain evidence="9">CCUG 57263</strain>
    </source>
</reference>